<comment type="caution">
    <text evidence="2">The sequence shown here is derived from an EMBL/GenBank/DDBJ whole genome shotgun (WGS) entry which is preliminary data.</text>
</comment>
<evidence type="ECO:0000313" key="3">
    <source>
        <dbReference type="Proteomes" id="UP000214646"/>
    </source>
</evidence>
<dbReference type="EMBL" id="NIDE01000003">
    <property type="protein sequence ID" value="OWK44296.1"/>
    <property type="molecule type" value="Genomic_DNA"/>
</dbReference>
<dbReference type="Proteomes" id="UP000214646">
    <property type="component" value="Unassembled WGS sequence"/>
</dbReference>
<proteinExistence type="predicted"/>
<accession>A0A225E2J5</accession>
<protein>
    <submittedName>
        <fullName evidence="2">Uncharacterized protein</fullName>
    </submittedName>
</protein>
<gene>
    <name evidence="2" type="ORF">FRUB_02228</name>
</gene>
<reference evidence="3" key="1">
    <citation type="submission" date="2017-06" db="EMBL/GenBank/DDBJ databases">
        <title>Genome analysis of Fimbriiglobus ruber SP5, the first member of the order Planctomycetales with confirmed chitinolytic capability.</title>
        <authorList>
            <person name="Ravin N.V."/>
            <person name="Rakitin A.L."/>
            <person name="Ivanova A.A."/>
            <person name="Beletsky A.V."/>
            <person name="Kulichevskaya I.S."/>
            <person name="Mardanov A.V."/>
            <person name="Dedysh S.N."/>
        </authorList>
    </citation>
    <scope>NUCLEOTIDE SEQUENCE [LARGE SCALE GENOMIC DNA]</scope>
    <source>
        <strain evidence="3">SP5</strain>
    </source>
</reference>
<organism evidence="2 3">
    <name type="scientific">Fimbriiglobus ruber</name>
    <dbReference type="NCBI Taxonomy" id="1908690"/>
    <lineage>
        <taxon>Bacteria</taxon>
        <taxon>Pseudomonadati</taxon>
        <taxon>Planctomycetota</taxon>
        <taxon>Planctomycetia</taxon>
        <taxon>Gemmatales</taxon>
        <taxon>Gemmataceae</taxon>
        <taxon>Fimbriiglobus</taxon>
    </lineage>
</organism>
<keyword evidence="3" id="KW-1185">Reference proteome</keyword>
<feature type="region of interest" description="Disordered" evidence="1">
    <location>
        <begin position="1"/>
        <end position="35"/>
    </location>
</feature>
<sequence>MNCREPGTRTAVRGGRRNPDLESQLGKLRPNASSDFSGFVEKRIGEKPFAKVKDGGTVAWTT</sequence>
<evidence type="ECO:0000256" key="1">
    <source>
        <dbReference type="SAM" id="MobiDB-lite"/>
    </source>
</evidence>
<dbReference type="AlphaFoldDB" id="A0A225E2J5"/>
<evidence type="ECO:0000313" key="2">
    <source>
        <dbReference type="EMBL" id="OWK44296.1"/>
    </source>
</evidence>
<name>A0A225E2J5_9BACT</name>